<feature type="domain" description="Glutamyl/glutaminyl-tRNA synthetase class Ib catalytic" evidence="8">
    <location>
        <begin position="36"/>
        <end position="324"/>
    </location>
</feature>
<dbReference type="OrthoDB" id="9807503at2"/>
<keyword evidence="2 7" id="KW-0436">Ligase</keyword>
<dbReference type="PANTHER" id="PTHR43311:SF2">
    <property type="entry name" value="GLUTAMATE--TRNA LIGASE, MITOCHONDRIAL-RELATED"/>
    <property type="match status" value="1"/>
</dbReference>
<dbReference type="GO" id="GO:0005524">
    <property type="term" value="F:ATP binding"/>
    <property type="evidence" value="ECO:0007669"/>
    <property type="project" value="UniProtKB-UniRule"/>
</dbReference>
<evidence type="ECO:0000256" key="1">
    <source>
        <dbReference type="ARBA" id="ARBA00007894"/>
    </source>
</evidence>
<keyword evidence="11" id="KW-1185">Reference proteome</keyword>
<comment type="caution">
    <text evidence="7">Lacks conserved residue(s) required for the propagation of feature annotation.</text>
</comment>
<dbReference type="GO" id="GO:0005829">
    <property type="term" value="C:cytosol"/>
    <property type="evidence" value="ECO:0007669"/>
    <property type="project" value="TreeGrafter"/>
</dbReference>
<evidence type="ECO:0000256" key="5">
    <source>
        <dbReference type="ARBA" id="ARBA00022917"/>
    </source>
</evidence>
<evidence type="ECO:0000313" key="10">
    <source>
        <dbReference type="EMBL" id="TCL75110.1"/>
    </source>
</evidence>
<dbReference type="InterPro" id="IPR004527">
    <property type="entry name" value="Glu-tRNA-ligase_bac/mito"/>
</dbReference>
<dbReference type="Gene3D" id="1.10.10.350">
    <property type="match status" value="1"/>
</dbReference>
<dbReference type="Proteomes" id="UP000295008">
    <property type="component" value="Unassembled WGS sequence"/>
</dbReference>
<evidence type="ECO:0000256" key="6">
    <source>
        <dbReference type="ARBA" id="ARBA00023146"/>
    </source>
</evidence>
<evidence type="ECO:0000313" key="11">
    <source>
        <dbReference type="Proteomes" id="UP000295008"/>
    </source>
</evidence>
<evidence type="ECO:0000256" key="2">
    <source>
        <dbReference type="ARBA" id="ARBA00022598"/>
    </source>
</evidence>
<evidence type="ECO:0000256" key="3">
    <source>
        <dbReference type="ARBA" id="ARBA00022741"/>
    </source>
</evidence>
<keyword evidence="3 7" id="KW-0547">Nucleotide-binding</keyword>
<accession>A0A4R1S898</accession>
<dbReference type="InterPro" id="IPR000924">
    <property type="entry name" value="Glu/Gln-tRNA-synth"/>
</dbReference>
<dbReference type="PANTHER" id="PTHR43311">
    <property type="entry name" value="GLUTAMATE--TRNA LIGASE"/>
    <property type="match status" value="1"/>
</dbReference>
<comment type="subunit">
    <text evidence="7">Monomer.</text>
</comment>
<keyword evidence="7" id="KW-0963">Cytoplasm</keyword>
<dbReference type="EMBL" id="SLUN01000003">
    <property type="protein sequence ID" value="TCL75110.1"/>
    <property type="molecule type" value="Genomic_DNA"/>
</dbReference>
<dbReference type="HAMAP" id="MF_00022">
    <property type="entry name" value="Glu_tRNA_synth_type1"/>
    <property type="match status" value="1"/>
</dbReference>
<dbReference type="SUPFAM" id="SSF52374">
    <property type="entry name" value="Nucleotidylyl transferase"/>
    <property type="match status" value="1"/>
</dbReference>
<feature type="short sequence motif" description="'HIGH' region" evidence="7">
    <location>
        <begin position="42"/>
        <end position="52"/>
    </location>
</feature>
<dbReference type="AlphaFoldDB" id="A0A4R1S898"/>
<feature type="short sequence motif" description="'KMSKS' region" evidence="7">
    <location>
        <begin position="294"/>
        <end position="298"/>
    </location>
</feature>
<gene>
    <name evidence="7" type="primary">gltX</name>
    <name evidence="10" type="ORF">EDC14_100341</name>
</gene>
<dbReference type="InterPro" id="IPR014729">
    <property type="entry name" value="Rossmann-like_a/b/a_fold"/>
</dbReference>
<dbReference type="InterPro" id="IPR049940">
    <property type="entry name" value="GluQ/Sye"/>
</dbReference>
<dbReference type="RefSeq" id="WP_132012800.1">
    <property type="nucleotide sequence ID" value="NZ_SLUN01000003.1"/>
</dbReference>
<dbReference type="NCBIfam" id="TIGR00464">
    <property type="entry name" value="gltX_bact"/>
    <property type="match status" value="1"/>
</dbReference>
<organism evidence="10 11">
    <name type="scientific">Hydrogenispora ethanolica</name>
    <dbReference type="NCBI Taxonomy" id="1082276"/>
    <lineage>
        <taxon>Bacteria</taxon>
        <taxon>Bacillati</taxon>
        <taxon>Bacillota</taxon>
        <taxon>Hydrogenispora</taxon>
    </lineage>
</organism>
<dbReference type="InterPro" id="IPR020058">
    <property type="entry name" value="Glu/Gln-tRNA-synth_Ib_cat-dom"/>
</dbReference>
<evidence type="ECO:0000259" key="8">
    <source>
        <dbReference type="Pfam" id="PF00749"/>
    </source>
</evidence>
<keyword evidence="5 7" id="KW-0648">Protein biosynthesis</keyword>
<protein>
    <recommendedName>
        <fullName evidence="7">Glutamate--tRNA ligase</fullName>
        <ecNumber evidence="7">6.1.1.17</ecNumber>
    </recommendedName>
    <alternativeName>
        <fullName evidence="7">Glutamyl-tRNA synthetase</fullName>
        <shortName evidence="7">GluRS</shortName>
    </alternativeName>
</protein>
<dbReference type="InterPro" id="IPR045462">
    <property type="entry name" value="aa-tRNA-synth_I_cd-bd"/>
</dbReference>
<keyword evidence="4 7" id="KW-0067">ATP-binding</keyword>
<comment type="catalytic activity">
    <reaction evidence="7">
        <text>tRNA(Glu) + L-glutamate + ATP = L-glutamyl-tRNA(Glu) + AMP + diphosphate</text>
        <dbReference type="Rhea" id="RHEA:23540"/>
        <dbReference type="Rhea" id="RHEA-COMP:9663"/>
        <dbReference type="Rhea" id="RHEA-COMP:9680"/>
        <dbReference type="ChEBI" id="CHEBI:29985"/>
        <dbReference type="ChEBI" id="CHEBI:30616"/>
        <dbReference type="ChEBI" id="CHEBI:33019"/>
        <dbReference type="ChEBI" id="CHEBI:78442"/>
        <dbReference type="ChEBI" id="CHEBI:78520"/>
        <dbReference type="ChEBI" id="CHEBI:456215"/>
        <dbReference type="EC" id="6.1.1.17"/>
    </reaction>
</comment>
<comment type="subcellular location">
    <subcellularLocation>
        <location evidence="7">Cytoplasm</location>
    </subcellularLocation>
</comment>
<feature type="domain" description="Aminoacyl-tRNA synthetase class I anticodon-binding" evidence="9">
    <location>
        <begin position="511"/>
        <end position="550"/>
    </location>
</feature>
<comment type="caution">
    <text evidence="10">The sequence shown here is derived from an EMBL/GenBank/DDBJ whole genome shotgun (WGS) entry which is preliminary data.</text>
</comment>
<reference evidence="10 11" key="1">
    <citation type="submission" date="2019-03" db="EMBL/GenBank/DDBJ databases">
        <title>Genomic Encyclopedia of Type Strains, Phase IV (KMG-IV): sequencing the most valuable type-strain genomes for metagenomic binning, comparative biology and taxonomic classification.</title>
        <authorList>
            <person name="Goeker M."/>
        </authorList>
    </citation>
    <scope>NUCLEOTIDE SEQUENCE [LARGE SCALE GENOMIC DNA]</scope>
    <source>
        <strain evidence="10 11">LX-B</strain>
    </source>
</reference>
<dbReference type="GO" id="GO:0004818">
    <property type="term" value="F:glutamate-tRNA ligase activity"/>
    <property type="evidence" value="ECO:0007669"/>
    <property type="project" value="UniProtKB-UniRule"/>
</dbReference>
<dbReference type="PRINTS" id="PR00987">
    <property type="entry name" value="TRNASYNTHGLU"/>
</dbReference>
<dbReference type="GO" id="GO:0000049">
    <property type="term" value="F:tRNA binding"/>
    <property type="evidence" value="ECO:0007669"/>
    <property type="project" value="InterPro"/>
</dbReference>
<dbReference type="Pfam" id="PF00749">
    <property type="entry name" value="tRNA-synt_1c"/>
    <property type="match status" value="1"/>
</dbReference>
<evidence type="ECO:0000256" key="4">
    <source>
        <dbReference type="ARBA" id="ARBA00022840"/>
    </source>
</evidence>
<sequence>MTETIELAELLYPGVTADPAAVLAAYPRRNLPEGAMVTRFAPSPTGMLHLGGLYAALFSERLAHQSGGVFYLRIEDTDQKREIAASIPGIIDSLAYFGIRCDEGIRGANLETGAYGPYLQSRRAGLYRVFVKELLRRGWAYPCFCSEAELERMRNLQERSGMLSGYYGRWAAHRKFTLEQIRAELERGRPYVIRLKAPQAAHARIAFQDQIKGRLEMADNFQDIVLVKSDGLPTYHLAHVVDDYLMGTTHVIRGDEWLPSVPLHLQLYKALGWEAPAYGHLGPLLKQEGASRRKFSKRKDSDAVTAFYQEQGYPGEAVVEYLLNLLNSNFEAWRRQNPALSWEQFAVSFARTGSGGALFDPAKLLDVSRNRIAGYAAETVYEAALRWSERWNQDFFDLLRCYPEYSVQLLGIERDSAKPRKDWAKWSDLKEDCGYFYDELFYGGLGEGYRFPAELEPGAIREILEEYRAIHGEYRDQAEWFGALRELAGRLGYARDLRSYRADPAAFRGSISQVAMVLRVALCNRTATPELYQIMRVMGPERVRERLERCLQSLNGRAG</sequence>
<dbReference type="Pfam" id="PF19269">
    <property type="entry name" value="Anticodon_2"/>
    <property type="match status" value="1"/>
</dbReference>
<dbReference type="InterPro" id="IPR020751">
    <property type="entry name" value="aa-tRNA-synth_I_codon-bd_sub2"/>
</dbReference>
<evidence type="ECO:0000256" key="7">
    <source>
        <dbReference type="HAMAP-Rule" id="MF_00022"/>
    </source>
</evidence>
<dbReference type="PROSITE" id="PS00178">
    <property type="entry name" value="AA_TRNA_LIGASE_I"/>
    <property type="match status" value="1"/>
</dbReference>
<evidence type="ECO:0000259" key="9">
    <source>
        <dbReference type="Pfam" id="PF19269"/>
    </source>
</evidence>
<name>A0A4R1S898_HYDET</name>
<comment type="similarity">
    <text evidence="1 7">Belongs to the class-I aminoacyl-tRNA synthetase family. Glutamate--tRNA ligase type 1 subfamily.</text>
</comment>
<dbReference type="Gene3D" id="3.40.50.620">
    <property type="entry name" value="HUPs"/>
    <property type="match status" value="1"/>
</dbReference>
<comment type="function">
    <text evidence="7">Catalyzes the attachment of glutamate to tRNA(Glu) in a two-step reaction: glutamate is first activated by ATP to form Glu-AMP and then transferred to the acceptor end of tRNA(Glu).</text>
</comment>
<keyword evidence="6 7" id="KW-0030">Aminoacyl-tRNA synthetase</keyword>
<proteinExistence type="inferred from homology"/>
<dbReference type="SUPFAM" id="SSF48163">
    <property type="entry name" value="An anticodon-binding domain of class I aminoacyl-tRNA synthetases"/>
    <property type="match status" value="1"/>
</dbReference>
<dbReference type="GO" id="GO:0006424">
    <property type="term" value="P:glutamyl-tRNA aminoacylation"/>
    <property type="evidence" value="ECO:0007669"/>
    <property type="project" value="UniProtKB-UniRule"/>
</dbReference>
<feature type="binding site" evidence="7">
    <location>
        <position position="297"/>
    </location>
    <ligand>
        <name>ATP</name>
        <dbReference type="ChEBI" id="CHEBI:30616"/>
    </ligand>
</feature>
<dbReference type="InterPro" id="IPR008925">
    <property type="entry name" value="aa_tRNA-synth_I_cd-bd_sf"/>
</dbReference>
<dbReference type="InterPro" id="IPR001412">
    <property type="entry name" value="aa-tRNA-synth_I_CS"/>
</dbReference>
<dbReference type="EC" id="6.1.1.17" evidence="7"/>